<dbReference type="EMBL" id="JAACJJ010000029">
    <property type="protein sequence ID" value="KAF5319277.1"/>
    <property type="molecule type" value="Genomic_DNA"/>
</dbReference>
<proteinExistence type="predicted"/>
<gene>
    <name evidence="5" type="ORF">D9619_008367</name>
</gene>
<comment type="caution">
    <text evidence="5">The sequence shown here is derived from an EMBL/GenBank/DDBJ whole genome shotgun (WGS) entry which is preliminary data.</text>
</comment>
<protein>
    <recommendedName>
        <fullName evidence="7">Ankyrin</fullName>
    </recommendedName>
</protein>
<dbReference type="Pfam" id="PF12796">
    <property type="entry name" value="Ank_2"/>
    <property type="match status" value="1"/>
</dbReference>
<keyword evidence="1" id="KW-0677">Repeat</keyword>
<dbReference type="PANTHER" id="PTHR24171:SF8">
    <property type="entry name" value="BRCA1-ASSOCIATED RING DOMAIN PROTEIN 1"/>
    <property type="match status" value="1"/>
</dbReference>
<dbReference type="SMART" id="SM00248">
    <property type="entry name" value="ANK"/>
    <property type="match status" value="2"/>
</dbReference>
<evidence type="ECO:0000313" key="5">
    <source>
        <dbReference type="EMBL" id="KAF5319277.1"/>
    </source>
</evidence>
<evidence type="ECO:0000256" key="4">
    <source>
        <dbReference type="SAM" id="MobiDB-lite"/>
    </source>
</evidence>
<dbReference type="InterPro" id="IPR036770">
    <property type="entry name" value="Ankyrin_rpt-contain_sf"/>
</dbReference>
<evidence type="ECO:0000256" key="1">
    <source>
        <dbReference type="ARBA" id="ARBA00022737"/>
    </source>
</evidence>
<dbReference type="Proteomes" id="UP000567179">
    <property type="component" value="Unassembled WGS sequence"/>
</dbReference>
<reference evidence="5 6" key="1">
    <citation type="journal article" date="2020" name="ISME J.">
        <title>Uncovering the hidden diversity of litter-decomposition mechanisms in mushroom-forming fungi.</title>
        <authorList>
            <person name="Floudas D."/>
            <person name="Bentzer J."/>
            <person name="Ahren D."/>
            <person name="Johansson T."/>
            <person name="Persson P."/>
            <person name="Tunlid A."/>
        </authorList>
    </citation>
    <scope>NUCLEOTIDE SEQUENCE [LARGE SCALE GENOMIC DNA]</scope>
    <source>
        <strain evidence="5 6">CBS 101986</strain>
    </source>
</reference>
<evidence type="ECO:0008006" key="7">
    <source>
        <dbReference type="Google" id="ProtNLM"/>
    </source>
</evidence>
<dbReference type="AlphaFoldDB" id="A0A8H5B9U9"/>
<keyword evidence="2 3" id="KW-0040">ANK repeat</keyword>
<feature type="repeat" description="ANK" evidence="3">
    <location>
        <begin position="63"/>
        <end position="95"/>
    </location>
</feature>
<evidence type="ECO:0000313" key="6">
    <source>
        <dbReference type="Proteomes" id="UP000567179"/>
    </source>
</evidence>
<evidence type="ECO:0000256" key="3">
    <source>
        <dbReference type="PROSITE-ProRule" id="PRU00023"/>
    </source>
</evidence>
<dbReference type="InterPro" id="IPR002110">
    <property type="entry name" value="Ankyrin_rpt"/>
</dbReference>
<dbReference type="GO" id="GO:0085020">
    <property type="term" value="P:protein K6-linked ubiquitination"/>
    <property type="evidence" value="ECO:0007669"/>
    <property type="project" value="TreeGrafter"/>
</dbReference>
<feature type="region of interest" description="Disordered" evidence="4">
    <location>
        <begin position="1"/>
        <end position="23"/>
    </location>
</feature>
<dbReference type="GO" id="GO:0004842">
    <property type="term" value="F:ubiquitin-protein transferase activity"/>
    <property type="evidence" value="ECO:0007669"/>
    <property type="project" value="TreeGrafter"/>
</dbReference>
<evidence type="ECO:0000256" key="2">
    <source>
        <dbReference type="ARBA" id="ARBA00023043"/>
    </source>
</evidence>
<sequence length="165" mass="17219">MAESTVPNNANTEAKAPKPDVNSLPAETLDFAQKIFDAARSGDGDLVLSAVDAGLPPNLTNAKGNTLLMLAAYAGHTDLTKGLLERGADPNRINDLGQSIVAGAVFKAHNDIVHALMGKGADPRQGTPNAIQAAQMFKQTELMEVLGARDEDLVDVPPVIPPSNS</sequence>
<feature type="compositionally biased region" description="Polar residues" evidence="4">
    <location>
        <begin position="1"/>
        <end position="12"/>
    </location>
</feature>
<dbReference type="PROSITE" id="PS50088">
    <property type="entry name" value="ANK_REPEAT"/>
    <property type="match status" value="1"/>
</dbReference>
<dbReference type="PANTHER" id="PTHR24171">
    <property type="entry name" value="ANKYRIN REPEAT DOMAIN-CONTAINING PROTEIN 39-RELATED"/>
    <property type="match status" value="1"/>
</dbReference>
<dbReference type="OrthoDB" id="366390at2759"/>
<organism evidence="5 6">
    <name type="scientific">Psilocybe cf. subviscida</name>
    <dbReference type="NCBI Taxonomy" id="2480587"/>
    <lineage>
        <taxon>Eukaryota</taxon>
        <taxon>Fungi</taxon>
        <taxon>Dikarya</taxon>
        <taxon>Basidiomycota</taxon>
        <taxon>Agaricomycotina</taxon>
        <taxon>Agaricomycetes</taxon>
        <taxon>Agaricomycetidae</taxon>
        <taxon>Agaricales</taxon>
        <taxon>Agaricineae</taxon>
        <taxon>Strophariaceae</taxon>
        <taxon>Psilocybe</taxon>
    </lineage>
</organism>
<dbReference type="SUPFAM" id="SSF48403">
    <property type="entry name" value="Ankyrin repeat"/>
    <property type="match status" value="1"/>
</dbReference>
<name>A0A8H5B9U9_9AGAR</name>
<dbReference type="Gene3D" id="1.25.40.20">
    <property type="entry name" value="Ankyrin repeat-containing domain"/>
    <property type="match status" value="1"/>
</dbReference>
<accession>A0A8H5B9U9</accession>
<dbReference type="PROSITE" id="PS50297">
    <property type="entry name" value="ANK_REP_REGION"/>
    <property type="match status" value="1"/>
</dbReference>
<keyword evidence="6" id="KW-1185">Reference proteome</keyword>